<comment type="caution">
    <text evidence="2">The sequence shown here is derived from an EMBL/GenBank/DDBJ whole genome shotgun (WGS) entry which is preliminary data.</text>
</comment>
<proteinExistence type="predicted"/>
<feature type="region of interest" description="Disordered" evidence="1">
    <location>
        <begin position="182"/>
        <end position="272"/>
    </location>
</feature>
<name>A0ABV0J696_9CYAN</name>
<feature type="compositionally biased region" description="Polar residues" evidence="1">
    <location>
        <begin position="31"/>
        <end position="50"/>
    </location>
</feature>
<keyword evidence="3" id="KW-1185">Reference proteome</keyword>
<dbReference type="RefSeq" id="WP_190438184.1">
    <property type="nucleotide sequence ID" value="NZ_JAMPKM010000004.1"/>
</dbReference>
<accession>A0ABV0J696</accession>
<dbReference type="Gene3D" id="1.20.5.1160">
    <property type="entry name" value="Vasodilator-stimulated phosphoprotein"/>
    <property type="match status" value="1"/>
</dbReference>
<feature type="compositionally biased region" description="Basic and acidic residues" evidence="1">
    <location>
        <begin position="1"/>
        <end position="19"/>
    </location>
</feature>
<evidence type="ECO:0000256" key="1">
    <source>
        <dbReference type="SAM" id="MobiDB-lite"/>
    </source>
</evidence>
<feature type="region of interest" description="Disordered" evidence="1">
    <location>
        <begin position="1"/>
        <end position="116"/>
    </location>
</feature>
<organism evidence="2 3">
    <name type="scientific">Trichocoleus desertorum GB2-A4</name>
    <dbReference type="NCBI Taxonomy" id="2933944"/>
    <lineage>
        <taxon>Bacteria</taxon>
        <taxon>Bacillati</taxon>
        <taxon>Cyanobacteriota</taxon>
        <taxon>Cyanophyceae</taxon>
        <taxon>Leptolyngbyales</taxon>
        <taxon>Trichocoleusaceae</taxon>
        <taxon>Trichocoleus</taxon>
    </lineage>
</organism>
<gene>
    <name evidence="2" type="ORF">NC998_09300</name>
</gene>
<evidence type="ECO:0000313" key="3">
    <source>
        <dbReference type="Proteomes" id="UP001464891"/>
    </source>
</evidence>
<sequence>MVKKGLGDLLREEAQKSLESEVVGTVERSQELVQTSHNTPNNAEPASAQTVDVKAQPVAAPEQPEDTAAKSKRGSSAGGKSTPAKAAATKQATSKANHSDDDASPKPATGSTSSLEATIAELRKDLEAARKTEKSLLDKITAIQTDLDEQKSLSHKLQTEVKHSKKLESELEEAKKVILQLTESNAKPEPAAKSEPPARAALVPAHRAAAKKEPAKPQSVQLARVPQSPAPDSGNRDYRSHRIVLQERIPQHSMHKHYPSNTTSDSDLGWFD</sequence>
<dbReference type="Proteomes" id="UP001464891">
    <property type="component" value="Unassembled WGS sequence"/>
</dbReference>
<dbReference type="EMBL" id="JAMPKM010000004">
    <property type="protein sequence ID" value="MEP0817292.1"/>
    <property type="molecule type" value="Genomic_DNA"/>
</dbReference>
<reference evidence="2 3" key="1">
    <citation type="submission" date="2022-04" db="EMBL/GenBank/DDBJ databases">
        <title>Positive selection, recombination, and allopatry shape intraspecific diversity of widespread and dominant cyanobacteria.</title>
        <authorList>
            <person name="Wei J."/>
            <person name="Shu W."/>
            <person name="Hu C."/>
        </authorList>
    </citation>
    <scope>NUCLEOTIDE SEQUENCE [LARGE SCALE GENOMIC DNA]</scope>
    <source>
        <strain evidence="2 3">GB2-A4</strain>
    </source>
</reference>
<feature type="compositionally biased region" description="Low complexity" evidence="1">
    <location>
        <begin position="74"/>
        <end position="96"/>
    </location>
</feature>
<evidence type="ECO:0000313" key="2">
    <source>
        <dbReference type="EMBL" id="MEP0817292.1"/>
    </source>
</evidence>
<protein>
    <submittedName>
        <fullName evidence="2">Uncharacterized protein</fullName>
    </submittedName>
</protein>
<feature type="compositionally biased region" description="Low complexity" evidence="1">
    <location>
        <begin position="187"/>
        <end position="207"/>
    </location>
</feature>